<dbReference type="GO" id="GO:0032267">
    <property type="term" value="F:tRNA(Ile)-lysidine synthase activity"/>
    <property type="evidence" value="ECO:0007669"/>
    <property type="project" value="UniProtKB-EC"/>
</dbReference>
<evidence type="ECO:0000256" key="3">
    <source>
        <dbReference type="ARBA" id="ARBA00022490"/>
    </source>
</evidence>
<dbReference type="Pfam" id="PF01171">
    <property type="entry name" value="ATP_bind_3"/>
    <property type="match status" value="1"/>
</dbReference>
<evidence type="ECO:0000256" key="5">
    <source>
        <dbReference type="ARBA" id="ARBA00022694"/>
    </source>
</evidence>
<dbReference type="InterPro" id="IPR012796">
    <property type="entry name" value="Lysidine-tRNA-synth_C"/>
</dbReference>
<dbReference type="GO" id="GO:0005524">
    <property type="term" value="F:ATP binding"/>
    <property type="evidence" value="ECO:0007669"/>
    <property type="project" value="UniProtKB-KW"/>
</dbReference>
<sequence length="426" mass="49244">MIQKVVEKYIQQQNLIKPHAKVLVALSGGADSVALLRLLVDLKYPCEAAHCNFHLRGEESKRDEDFVRQLCHRLQIKLHVIHFNTEEVAAKRHISIEMAARELRYQWFEEIRQAIGAKAIAVAHHQDDSVETFLLNLIRGTGINGLRGIRPKNGYIIRPLLALSRKDILSYLESIAQPYVTDSTNLQDAYLRNKIRLSVLPLLQTLNPSIQKSILQTAKHLEEASLIYQQGVEEAKQRILTEQGINIQRLLQEPAPQTLLHEILSPLGFNTTQISDLFHTLNSQSGKRFLAAHYQVVRDREWLLIDRRNAPQKPFLDYRTIDFSPDFQIPKGKDMACFDADLLTTPLTLRLYRPGDTFVPFGMKGRKKVSDYLTNRKFSIFQKERQWVLCCGEEIIWLVGERTDNRFRINENTRRICLIKCRQSND</sequence>
<dbReference type="NCBIfam" id="TIGR02433">
    <property type="entry name" value="lysidine_TilS_C"/>
    <property type="match status" value="1"/>
</dbReference>
<evidence type="ECO:0000256" key="4">
    <source>
        <dbReference type="ARBA" id="ARBA00022598"/>
    </source>
</evidence>
<dbReference type="PANTHER" id="PTHR43033">
    <property type="entry name" value="TRNA(ILE)-LYSIDINE SYNTHASE-RELATED"/>
    <property type="match status" value="1"/>
</dbReference>
<dbReference type="GO" id="GO:0005737">
    <property type="term" value="C:cytoplasm"/>
    <property type="evidence" value="ECO:0007669"/>
    <property type="project" value="UniProtKB-SubCell"/>
</dbReference>
<dbReference type="InterPro" id="IPR012094">
    <property type="entry name" value="tRNA_Ile_lys_synt"/>
</dbReference>
<dbReference type="SUPFAM" id="SSF56037">
    <property type="entry name" value="PheT/TilS domain"/>
    <property type="match status" value="1"/>
</dbReference>
<name>J9CG85_9ZZZZ</name>
<dbReference type="SUPFAM" id="SSF52402">
    <property type="entry name" value="Adenine nucleotide alpha hydrolases-like"/>
    <property type="match status" value="1"/>
</dbReference>
<dbReference type="AlphaFoldDB" id="J9CG85"/>
<dbReference type="EC" id="6.3.4.19" evidence="2"/>
<evidence type="ECO:0000256" key="7">
    <source>
        <dbReference type="ARBA" id="ARBA00022840"/>
    </source>
</evidence>
<evidence type="ECO:0000256" key="1">
    <source>
        <dbReference type="ARBA" id="ARBA00004496"/>
    </source>
</evidence>
<dbReference type="Gene3D" id="3.40.50.620">
    <property type="entry name" value="HUPs"/>
    <property type="match status" value="1"/>
</dbReference>
<evidence type="ECO:0000256" key="8">
    <source>
        <dbReference type="ARBA" id="ARBA00048539"/>
    </source>
</evidence>
<keyword evidence="5" id="KW-0819">tRNA processing</keyword>
<dbReference type="NCBIfam" id="TIGR02432">
    <property type="entry name" value="lysidine_TilS_N"/>
    <property type="match status" value="1"/>
</dbReference>
<keyword evidence="4" id="KW-0436">Ligase</keyword>
<dbReference type="HAMAP" id="MF_01161">
    <property type="entry name" value="tRNA_Ile_lys_synt"/>
    <property type="match status" value="1"/>
</dbReference>
<dbReference type="InterPro" id="IPR011063">
    <property type="entry name" value="TilS/TtcA_N"/>
</dbReference>
<dbReference type="InterPro" id="IPR014729">
    <property type="entry name" value="Rossmann-like_a/b/a_fold"/>
</dbReference>
<keyword evidence="6" id="KW-0547">Nucleotide-binding</keyword>
<dbReference type="CDD" id="cd01992">
    <property type="entry name" value="TilS_N"/>
    <property type="match status" value="1"/>
</dbReference>
<evidence type="ECO:0000256" key="2">
    <source>
        <dbReference type="ARBA" id="ARBA00013267"/>
    </source>
</evidence>
<dbReference type="Pfam" id="PF11734">
    <property type="entry name" value="TilS_C"/>
    <property type="match status" value="1"/>
</dbReference>
<proteinExistence type="inferred from homology"/>
<protein>
    <recommendedName>
        <fullName evidence="2">tRNA(Ile)-lysidine synthetase</fullName>
        <ecNumber evidence="2">6.3.4.19</ecNumber>
    </recommendedName>
</protein>
<dbReference type="InterPro" id="IPR012795">
    <property type="entry name" value="tRNA_Ile_lys_synt_N"/>
</dbReference>
<evidence type="ECO:0000259" key="9">
    <source>
        <dbReference type="SMART" id="SM00977"/>
    </source>
</evidence>
<keyword evidence="7" id="KW-0067">ATP-binding</keyword>
<evidence type="ECO:0000256" key="6">
    <source>
        <dbReference type="ARBA" id="ARBA00022741"/>
    </source>
</evidence>
<accession>J9CG85</accession>
<comment type="caution">
    <text evidence="10">The sequence shown here is derived from an EMBL/GenBank/DDBJ whole genome shotgun (WGS) entry which is preliminary data.</text>
</comment>
<dbReference type="GO" id="GO:0008033">
    <property type="term" value="P:tRNA processing"/>
    <property type="evidence" value="ECO:0007669"/>
    <property type="project" value="UniProtKB-KW"/>
</dbReference>
<comment type="catalytic activity">
    <reaction evidence="8">
        <text>cytidine(34) in tRNA(Ile2) + L-lysine + ATP = lysidine(34) in tRNA(Ile2) + AMP + diphosphate + H(+)</text>
        <dbReference type="Rhea" id="RHEA:43744"/>
        <dbReference type="Rhea" id="RHEA-COMP:10625"/>
        <dbReference type="Rhea" id="RHEA-COMP:10670"/>
        <dbReference type="ChEBI" id="CHEBI:15378"/>
        <dbReference type="ChEBI" id="CHEBI:30616"/>
        <dbReference type="ChEBI" id="CHEBI:32551"/>
        <dbReference type="ChEBI" id="CHEBI:33019"/>
        <dbReference type="ChEBI" id="CHEBI:82748"/>
        <dbReference type="ChEBI" id="CHEBI:83665"/>
        <dbReference type="ChEBI" id="CHEBI:456215"/>
        <dbReference type="EC" id="6.3.4.19"/>
    </reaction>
</comment>
<evidence type="ECO:0000313" key="10">
    <source>
        <dbReference type="EMBL" id="EJW99025.1"/>
    </source>
</evidence>
<dbReference type="PANTHER" id="PTHR43033:SF1">
    <property type="entry name" value="TRNA(ILE)-LYSIDINE SYNTHASE-RELATED"/>
    <property type="match status" value="1"/>
</dbReference>
<comment type="subcellular location">
    <subcellularLocation>
        <location evidence="1">Cytoplasm</location>
    </subcellularLocation>
</comment>
<keyword evidence="3" id="KW-0963">Cytoplasm</keyword>
<feature type="domain" description="Lysidine-tRNA(Ile) synthetase C-terminal" evidence="9">
    <location>
        <begin position="347"/>
        <end position="420"/>
    </location>
</feature>
<reference evidence="10" key="1">
    <citation type="journal article" date="2012" name="PLoS ONE">
        <title>Gene sets for utilization of primary and secondary nutrition supplies in the distal gut of endangered iberian lynx.</title>
        <authorList>
            <person name="Alcaide M."/>
            <person name="Messina E."/>
            <person name="Richter M."/>
            <person name="Bargiela R."/>
            <person name="Peplies J."/>
            <person name="Huws S.A."/>
            <person name="Newbold C.J."/>
            <person name="Golyshin P.N."/>
            <person name="Simon M.A."/>
            <person name="Lopez G."/>
            <person name="Yakimov M.M."/>
            <person name="Ferrer M."/>
        </authorList>
    </citation>
    <scope>NUCLEOTIDE SEQUENCE</scope>
</reference>
<dbReference type="SMART" id="SM00977">
    <property type="entry name" value="TilS_C"/>
    <property type="match status" value="1"/>
</dbReference>
<organism evidence="10">
    <name type="scientific">gut metagenome</name>
    <dbReference type="NCBI Taxonomy" id="749906"/>
    <lineage>
        <taxon>unclassified sequences</taxon>
        <taxon>metagenomes</taxon>
        <taxon>organismal metagenomes</taxon>
    </lineage>
</organism>
<gene>
    <name evidence="10" type="ORF">EVA_12864</name>
</gene>
<dbReference type="EMBL" id="AMCI01003995">
    <property type="protein sequence ID" value="EJW99025.1"/>
    <property type="molecule type" value="Genomic_DNA"/>
</dbReference>